<evidence type="ECO:0000259" key="5">
    <source>
        <dbReference type="PROSITE" id="PS51720"/>
    </source>
</evidence>
<dbReference type="OMA" id="QENGGTH"/>
<accession>A0A672N3I1</accession>
<protein>
    <recommendedName>
        <fullName evidence="5">AIG1-type G domain-containing protein</fullName>
    </recommendedName>
</protein>
<dbReference type="InterPro" id="IPR045058">
    <property type="entry name" value="GIMA/IAN/Toc"/>
</dbReference>
<organism evidence="6 7">
    <name type="scientific">Sinocyclocheilus grahami</name>
    <name type="common">Dianchi golden-line fish</name>
    <name type="synonym">Barbus grahami</name>
    <dbReference type="NCBI Taxonomy" id="75366"/>
    <lineage>
        <taxon>Eukaryota</taxon>
        <taxon>Metazoa</taxon>
        <taxon>Chordata</taxon>
        <taxon>Craniata</taxon>
        <taxon>Vertebrata</taxon>
        <taxon>Euteleostomi</taxon>
        <taxon>Actinopterygii</taxon>
        <taxon>Neopterygii</taxon>
        <taxon>Teleostei</taxon>
        <taxon>Ostariophysi</taxon>
        <taxon>Cypriniformes</taxon>
        <taxon>Cyprinidae</taxon>
        <taxon>Cyprininae</taxon>
        <taxon>Sinocyclocheilus</taxon>
    </lineage>
</organism>
<feature type="transmembrane region" description="Helical" evidence="4">
    <location>
        <begin position="242"/>
        <end position="265"/>
    </location>
</feature>
<dbReference type="Pfam" id="PF04548">
    <property type="entry name" value="AIG1"/>
    <property type="match status" value="1"/>
</dbReference>
<keyword evidence="2" id="KW-0547">Nucleotide-binding</keyword>
<evidence type="ECO:0000256" key="2">
    <source>
        <dbReference type="ARBA" id="ARBA00022741"/>
    </source>
</evidence>
<evidence type="ECO:0000313" key="6">
    <source>
        <dbReference type="Ensembl" id="ENSSGRP00000044780.1"/>
    </source>
</evidence>
<dbReference type="FunFam" id="3.40.50.300:FF:000366">
    <property type="entry name" value="GTPase, IMAP family member 2"/>
    <property type="match status" value="1"/>
</dbReference>
<dbReference type="InParanoid" id="A0A672N3I1"/>
<dbReference type="InterPro" id="IPR006703">
    <property type="entry name" value="G_AIG1"/>
</dbReference>
<evidence type="ECO:0000313" key="7">
    <source>
        <dbReference type="Proteomes" id="UP000472262"/>
    </source>
</evidence>
<evidence type="ECO:0000256" key="3">
    <source>
        <dbReference type="ARBA" id="ARBA00023134"/>
    </source>
</evidence>
<proteinExistence type="inferred from homology"/>
<dbReference type="GO" id="GO:0005525">
    <property type="term" value="F:GTP binding"/>
    <property type="evidence" value="ECO:0007669"/>
    <property type="project" value="UniProtKB-KW"/>
</dbReference>
<dbReference type="Proteomes" id="UP000472262">
    <property type="component" value="Unassembled WGS sequence"/>
</dbReference>
<evidence type="ECO:0000256" key="1">
    <source>
        <dbReference type="ARBA" id="ARBA00008535"/>
    </source>
</evidence>
<keyword evidence="7" id="KW-1185">Reference proteome</keyword>
<dbReference type="InterPro" id="IPR027417">
    <property type="entry name" value="P-loop_NTPase"/>
</dbReference>
<name>A0A672N3I1_SINGR</name>
<reference evidence="6" key="1">
    <citation type="submission" date="2025-08" db="UniProtKB">
        <authorList>
            <consortium name="Ensembl"/>
        </authorList>
    </citation>
    <scope>IDENTIFICATION</scope>
</reference>
<dbReference type="AlphaFoldDB" id="A0A672N3I1"/>
<keyword evidence="4" id="KW-0812">Transmembrane</keyword>
<dbReference type="PANTHER" id="PTHR10903">
    <property type="entry name" value="GTPASE, IMAP FAMILY MEMBER-RELATED"/>
    <property type="match status" value="1"/>
</dbReference>
<comment type="similarity">
    <text evidence="1">Belongs to the TRAFAC class TrmE-Era-EngA-EngB-Septin-like GTPase superfamily. AIG1/Toc34/Toc159-like paraseptin GTPase family. IAN subfamily.</text>
</comment>
<reference evidence="6" key="2">
    <citation type="submission" date="2025-09" db="UniProtKB">
        <authorList>
            <consortium name="Ensembl"/>
        </authorList>
    </citation>
    <scope>IDENTIFICATION</scope>
</reference>
<keyword evidence="3" id="KW-0342">GTP-binding</keyword>
<sequence>MSHRLRIILVGKTGTGKSATGNTILGQKRFHSEASPEEVTTRCSRESVEQGGRIISVIDMPGFSGSLTKEEMKTHIEQCVELCVPGPHVFLLVINLDARFTREEVNTVKLIQENFGENAARFIIVLFTRSDQLENKTLQSFVGESLNLRKLTDSCGGRYHAFNNKDMRNRSQVTTLLEKIDSMIQENGGTHYTNDMFEKAQKKIKIKEMKKKALDVALGVGSVIGTGTAIAGGIVLGVTEVVVLPAVLIGAGAVFAAGMGTSLAVKKVKEKREKNN</sequence>
<dbReference type="SUPFAM" id="SSF52540">
    <property type="entry name" value="P-loop containing nucleoside triphosphate hydrolases"/>
    <property type="match status" value="1"/>
</dbReference>
<keyword evidence="4" id="KW-1133">Transmembrane helix</keyword>
<dbReference type="PROSITE" id="PS51720">
    <property type="entry name" value="G_AIG1"/>
    <property type="match status" value="1"/>
</dbReference>
<dbReference type="Ensembl" id="ENSSGRT00000047933.1">
    <property type="protein sequence ID" value="ENSSGRP00000044780.1"/>
    <property type="gene ID" value="ENSSGRG00000024074.1"/>
</dbReference>
<keyword evidence="4" id="KW-0472">Membrane</keyword>
<evidence type="ECO:0000256" key="4">
    <source>
        <dbReference type="SAM" id="Phobius"/>
    </source>
</evidence>
<feature type="domain" description="AIG1-type G" evidence="5">
    <location>
        <begin position="2"/>
        <end position="201"/>
    </location>
</feature>
<feature type="transmembrane region" description="Helical" evidence="4">
    <location>
        <begin position="213"/>
        <end position="236"/>
    </location>
</feature>
<dbReference type="Gene3D" id="3.40.50.300">
    <property type="entry name" value="P-loop containing nucleotide triphosphate hydrolases"/>
    <property type="match status" value="1"/>
</dbReference>
<dbReference type="PANTHER" id="PTHR10903:SF188">
    <property type="entry name" value="GTPASE IMAP FAMILY MEMBER 2-LIKE-RELATED"/>
    <property type="match status" value="1"/>
</dbReference>
<dbReference type="CDD" id="cd01852">
    <property type="entry name" value="AIG1"/>
    <property type="match status" value="1"/>
</dbReference>